<organism evidence="1">
    <name type="scientific">Anguilla anguilla</name>
    <name type="common">European freshwater eel</name>
    <name type="synonym">Muraena anguilla</name>
    <dbReference type="NCBI Taxonomy" id="7936"/>
    <lineage>
        <taxon>Eukaryota</taxon>
        <taxon>Metazoa</taxon>
        <taxon>Chordata</taxon>
        <taxon>Craniata</taxon>
        <taxon>Vertebrata</taxon>
        <taxon>Euteleostomi</taxon>
        <taxon>Actinopterygii</taxon>
        <taxon>Neopterygii</taxon>
        <taxon>Teleostei</taxon>
        <taxon>Anguilliformes</taxon>
        <taxon>Anguillidae</taxon>
        <taxon>Anguilla</taxon>
    </lineage>
</organism>
<protein>
    <submittedName>
        <fullName evidence="1">Uncharacterized protein</fullName>
    </submittedName>
</protein>
<accession>A0A0E9QQ15</accession>
<reference evidence="1" key="2">
    <citation type="journal article" date="2015" name="Fish Shellfish Immunol.">
        <title>Early steps in the European eel (Anguilla anguilla)-Vibrio vulnificus interaction in the gills: Role of the RtxA13 toxin.</title>
        <authorList>
            <person name="Callol A."/>
            <person name="Pajuelo D."/>
            <person name="Ebbesson L."/>
            <person name="Teles M."/>
            <person name="MacKenzie S."/>
            <person name="Amaro C."/>
        </authorList>
    </citation>
    <scope>NUCLEOTIDE SEQUENCE</scope>
</reference>
<dbReference type="AlphaFoldDB" id="A0A0E9QQ15"/>
<sequence length="59" mass="6762">MDGWMDWYISIRMFSSELSNHSFVTSHLKGLNREEQGEEEELAATYGKQMNLALLVPGL</sequence>
<proteinExistence type="predicted"/>
<dbReference type="EMBL" id="GBXM01089995">
    <property type="protein sequence ID" value="JAH18582.1"/>
    <property type="molecule type" value="Transcribed_RNA"/>
</dbReference>
<reference evidence="1" key="1">
    <citation type="submission" date="2014-11" db="EMBL/GenBank/DDBJ databases">
        <authorList>
            <person name="Amaro Gonzalez C."/>
        </authorList>
    </citation>
    <scope>NUCLEOTIDE SEQUENCE</scope>
</reference>
<evidence type="ECO:0000313" key="1">
    <source>
        <dbReference type="EMBL" id="JAH18582.1"/>
    </source>
</evidence>
<name>A0A0E9QQ15_ANGAN</name>